<accession>A0A7S2I826</accession>
<keyword evidence="3 6" id="KW-1133">Transmembrane helix</keyword>
<proteinExistence type="predicted"/>
<evidence type="ECO:0000256" key="5">
    <source>
        <dbReference type="SAM" id="MobiDB-lite"/>
    </source>
</evidence>
<evidence type="ECO:0000256" key="1">
    <source>
        <dbReference type="ARBA" id="ARBA00004141"/>
    </source>
</evidence>
<organism evidence="7">
    <name type="scientific">Haptolina brevifila</name>
    <dbReference type="NCBI Taxonomy" id="156173"/>
    <lineage>
        <taxon>Eukaryota</taxon>
        <taxon>Haptista</taxon>
        <taxon>Haptophyta</taxon>
        <taxon>Prymnesiophyceae</taxon>
        <taxon>Prymnesiales</taxon>
        <taxon>Prymnesiaceae</taxon>
        <taxon>Haptolina</taxon>
    </lineage>
</organism>
<evidence type="ECO:0000256" key="4">
    <source>
        <dbReference type="ARBA" id="ARBA00023136"/>
    </source>
</evidence>
<name>A0A7S2I826_9EUKA</name>
<feature type="region of interest" description="Disordered" evidence="5">
    <location>
        <begin position="177"/>
        <end position="250"/>
    </location>
</feature>
<dbReference type="AlphaFoldDB" id="A0A7S2I826"/>
<dbReference type="PANTHER" id="PTHR28128">
    <property type="entry name" value="GOLGI APPARATUS MEMBRANE PROTEIN TVP15"/>
    <property type="match status" value="1"/>
</dbReference>
<feature type="transmembrane region" description="Helical" evidence="6">
    <location>
        <begin position="112"/>
        <end position="130"/>
    </location>
</feature>
<dbReference type="Pfam" id="PF08507">
    <property type="entry name" value="COPI_assoc"/>
    <property type="match status" value="1"/>
</dbReference>
<evidence type="ECO:0000256" key="6">
    <source>
        <dbReference type="SAM" id="Phobius"/>
    </source>
</evidence>
<dbReference type="GO" id="GO:0016020">
    <property type="term" value="C:membrane"/>
    <property type="evidence" value="ECO:0007669"/>
    <property type="project" value="UniProtKB-SubCell"/>
</dbReference>
<feature type="compositionally biased region" description="Low complexity" evidence="5">
    <location>
        <begin position="203"/>
        <end position="225"/>
    </location>
</feature>
<dbReference type="InterPro" id="IPR013714">
    <property type="entry name" value="Golgi_TVP15"/>
</dbReference>
<keyword evidence="4 6" id="KW-0472">Membrane</keyword>
<dbReference type="EMBL" id="HBGU01058799">
    <property type="protein sequence ID" value="CAD9511680.1"/>
    <property type="molecule type" value="Transcribed_RNA"/>
</dbReference>
<evidence type="ECO:0000256" key="2">
    <source>
        <dbReference type="ARBA" id="ARBA00022692"/>
    </source>
</evidence>
<sequence length="250" mass="26362">MGATDKIKWLCCTWEGVGMMQKVLAFIVGGLVIATSILTLLANIALPLTVVRSIWNTIFGIIIIFVQLKWRKFIGRNFGFLKHWCMRGMFYIFVGSNCMTTTNQFLQDLFSFIVGGSCCFVGAIELCFGCKMGEEMDKHFKDEDEPRGSVSGAADGNTPASKYKVGFGGFGLGAKKDKKNSVEPTLSVTPGTNMTPAQAVQNSGWAATASSGGSYGSSSGYTAPAPVGGSGGGGSGGDNPFFGNAHLGNP</sequence>
<comment type="subcellular location">
    <subcellularLocation>
        <location evidence="1">Membrane</location>
        <topology evidence="1">Multi-pass membrane protein</topology>
    </subcellularLocation>
</comment>
<feature type="compositionally biased region" description="Gly residues" evidence="5">
    <location>
        <begin position="228"/>
        <end position="237"/>
    </location>
</feature>
<gene>
    <name evidence="7" type="ORF">CBRE1094_LOCUS31960</name>
</gene>
<protein>
    <submittedName>
        <fullName evidence="7">Uncharacterized protein</fullName>
    </submittedName>
</protein>
<evidence type="ECO:0000256" key="3">
    <source>
        <dbReference type="ARBA" id="ARBA00022989"/>
    </source>
</evidence>
<feature type="transmembrane region" description="Helical" evidence="6">
    <location>
        <begin position="50"/>
        <end position="68"/>
    </location>
</feature>
<evidence type="ECO:0000313" key="7">
    <source>
        <dbReference type="EMBL" id="CAD9511680.1"/>
    </source>
</evidence>
<dbReference type="PANTHER" id="PTHR28128:SF1">
    <property type="entry name" value="GOLGI APPARATUS MEMBRANE PROTEIN TVP15"/>
    <property type="match status" value="1"/>
</dbReference>
<keyword evidence="2 6" id="KW-0812">Transmembrane</keyword>
<feature type="compositionally biased region" description="Polar residues" evidence="5">
    <location>
        <begin position="182"/>
        <end position="202"/>
    </location>
</feature>
<reference evidence="7" key="1">
    <citation type="submission" date="2021-01" db="EMBL/GenBank/DDBJ databases">
        <authorList>
            <person name="Corre E."/>
            <person name="Pelletier E."/>
            <person name="Niang G."/>
            <person name="Scheremetjew M."/>
            <person name="Finn R."/>
            <person name="Kale V."/>
            <person name="Holt S."/>
            <person name="Cochrane G."/>
            <person name="Meng A."/>
            <person name="Brown T."/>
            <person name="Cohen L."/>
        </authorList>
    </citation>
    <scope>NUCLEOTIDE SEQUENCE</scope>
    <source>
        <strain evidence="7">UTEX LB 985</strain>
    </source>
</reference>
<feature type="transmembrane region" description="Helical" evidence="6">
    <location>
        <begin position="23"/>
        <end position="44"/>
    </location>
</feature>